<dbReference type="OrthoDB" id="6274055at2759"/>
<feature type="coiled-coil region" evidence="1">
    <location>
        <begin position="20"/>
        <end position="333"/>
    </location>
</feature>
<keyword evidence="3" id="KW-1185">Reference proteome</keyword>
<dbReference type="EMBL" id="UXSR01000173">
    <property type="protein sequence ID" value="VDD75396.1"/>
    <property type="molecule type" value="Genomic_DNA"/>
</dbReference>
<reference evidence="2 3" key="1">
    <citation type="submission" date="2018-10" db="EMBL/GenBank/DDBJ databases">
        <authorList>
            <consortium name="Pathogen Informatics"/>
        </authorList>
    </citation>
    <scope>NUCLEOTIDE SEQUENCE [LARGE SCALE GENOMIC DNA]</scope>
</reference>
<evidence type="ECO:0000256" key="1">
    <source>
        <dbReference type="SAM" id="Coils"/>
    </source>
</evidence>
<keyword evidence="1" id="KW-0175">Coiled coil</keyword>
<proteinExistence type="predicted"/>
<gene>
    <name evidence="2" type="ORF">MCOS_LOCUS1399</name>
</gene>
<dbReference type="Proteomes" id="UP000267029">
    <property type="component" value="Unassembled WGS sequence"/>
</dbReference>
<dbReference type="STRING" id="53468.A0A0R3U446"/>
<protein>
    <submittedName>
        <fullName evidence="2">Uncharacterized protein</fullName>
    </submittedName>
</protein>
<evidence type="ECO:0000313" key="3">
    <source>
        <dbReference type="Proteomes" id="UP000267029"/>
    </source>
</evidence>
<organism evidence="2 3">
    <name type="scientific">Mesocestoides corti</name>
    <name type="common">Flatworm</name>
    <dbReference type="NCBI Taxonomy" id="53468"/>
    <lineage>
        <taxon>Eukaryota</taxon>
        <taxon>Metazoa</taxon>
        <taxon>Spiralia</taxon>
        <taxon>Lophotrochozoa</taxon>
        <taxon>Platyhelminthes</taxon>
        <taxon>Cestoda</taxon>
        <taxon>Eucestoda</taxon>
        <taxon>Cyclophyllidea</taxon>
        <taxon>Mesocestoididae</taxon>
        <taxon>Mesocestoides</taxon>
    </lineage>
</organism>
<evidence type="ECO:0000313" key="2">
    <source>
        <dbReference type="EMBL" id="VDD75396.1"/>
    </source>
</evidence>
<dbReference type="AlphaFoldDB" id="A0A0R3U446"/>
<sequence>MKTGLMSRLEVAECQAQNVIDSHSSRLHEANLTVSQLKAELEAVRKQYEAENRRLNAKIQEIQVEQKASIKAISDNLAQVQNQRNSLYNEVNGLRNKIKTANQAAAEAKLMAETMKERETILTNTANQSAALLKQAQQKAESQKARADNLSTLLGQLRKRLSESENNRLKALESLKLMTEKSVAADSSIASAKRRCEAAVARADQLNEQLQASNKKAKEDAAAFEKEVSRLKQSLSAVRGDAEKWQHKFENAQTKVENLTIEMNKVSQGRQSAEQRALNQLKEEKLRVTELEEHTKVLKTQMADLQQELSTRRKEATEALQADAERIKTLESRIELDLKPLLDVANVRGDTLSNEVDVSADVSYLGAAMQTASWLDMKYTPEAFRDALRHLYCVLNEQDHHNACSIPSVELGDAELTVLDGFPA</sequence>
<accession>A0A0R3U446</accession>
<name>A0A0R3U446_MESCO</name>